<reference evidence="1 2" key="1">
    <citation type="submission" date="2021-01" db="EMBL/GenBank/DDBJ databases">
        <title>Chryseolinea sp. Jin1 Genome sequencing and assembly.</title>
        <authorList>
            <person name="Kim I."/>
        </authorList>
    </citation>
    <scope>NUCLEOTIDE SEQUENCE [LARGE SCALE GENOMIC DNA]</scope>
    <source>
        <strain evidence="1 2">Jin1</strain>
    </source>
</reference>
<accession>A0ABS1L5B6</accession>
<gene>
    <name evidence="1" type="ORF">JI741_31220</name>
</gene>
<evidence type="ECO:0000313" key="2">
    <source>
        <dbReference type="Proteomes" id="UP000613030"/>
    </source>
</evidence>
<sequence length="32" mass="3682">MIFIAASRENEWAMLDVGMYAQNIIISKRRGP</sequence>
<dbReference type="EMBL" id="JAERRB010000019">
    <property type="protein sequence ID" value="MBL0745746.1"/>
    <property type="molecule type" value="Genomic_DNA"/>
</dbReference>
<proteinExistence type="predicted"/>
<evidence type="ECO:0000313" key="1">
    <source>
        <dbReference type="EMBL" id="MBL0745746.1"/>
    </source>
</evidence>
<organism evidence="1 2">
    <name type="scientific">Chryseolinea lacunae</name>
    <dbReference type="NCBI Taxonomy" id="2801331"/>
    <lineage>
        <taxon>Bacteria</taxon>
        <taxon>Pseudomonadati</taxon>
        <taxon>Bacteroidota</taxon>
        <taxon>Cytophagia</taxon>
        <taxon>Cytophagales</taxon>
        <taxon>Fulvivirgaceae</taxon>
        <taxon>Chryseolinea</taxon>
    </lineage>
</organism>
<protein>
    <submittedName>
        <fullName evidence="1">Uncharacterized protein</fullName>
    </submittedName>
</protein>
<name>A0ABS1L5B6_9BACT</name>
<comment type="caution">
    <text evidence="1">The sequence shown here is derived from an EMBL/GenBank/DDBJ whole genome shotgun (WGS) entry which is preliminary data.</text>
</comment>
<dbReference type="Proteomes" id="UP000613030">
    <property type="component" value="Unassembled WGS sequence"/>
</dbReference>
<keyword evidence="2" id="KW-1185">Reference proteome</keyword>